<evidence type="ECO:0000313" key="1">
    <source>
        <dbReference type="EMBL" id="AGX87805.1"/>
    </source>
</evidence>
<accession>U5N8Z9</accession>
<evidence type="ECO:0000313" key="2">
    <source>
        <dbReference type="Proteomes" id="UP000017184"/>
    </source>
</evidence>
<dbReference type="KEGG" id="cbx:Cenrod_1720"/>
<dbReference type="Proteomes" id="UP000017184">
    <property type="component" value="Chromosome"/>
</dbReference>
<sequence>MINDPIVKEVRLYRQEHAARYGNDLNRIIEAFRKKEQESGRVYLNPGPKLLQKQTT</sequence>
<organism evidence="1 2">
    <name type="scientific">Candidatus Symbiobacter mobilis CR</name>
    <dbReference type="NCBI Taxonomy" id="946483"/>
    <lineage>
        <taxon>Bacteria</taxon>
        <taxon>Pseudomonadati</taxon>
        <taxon>Pseudomonadota</taxon>
        <taxon>Betaproteobacteria</taxon>
        <taxon>Burkholderiales</taxon>
        <taxon>Comamonadaceae</taxon>
    </lineage>
</organism>
<keyword evidence="2" id="KW-1185">Reference proteome</keyword>
<dbReference type="EMBL" id="CP004885">
    <property type="protein sequence ID" value="AGX87805.1"/>
    <property type="molecule type" value="Genomic_DNA"/>
</dbReference>
<dbReference type="STRING" id="946483.Cenrod_1720"/>
<dbReference type="RefSeq" id="WP_022773960.1">
    <property type="nucleotide sequence ID" value="NC_022576.1"/>
</dbReference>
<dbReference type="AlphaFoldDB" id="U5N8Z9"/>
<dbReference type="eggNOG" id="ENOG5033E40">
    <property type="taxonomic scope" value="Bacteria"/>
</dbReference>
<gene>
    <name evidence="1" type="ORF">Cenrod_1720</name>
</gene>
<name>U5N8Z9_9BURK</name>
<proteinExistence type="predicted"/>
<protein>
    <submittedName>
        <fullName evidence="1">Uncharacterized protein</fullName>
    </submittedName>
</protein>
<dbReference type="HOGENOM" id="CLU_200990_1_0_4"/>
<reference evidence="1 2" key="1">
    <citation type="journal article" date="2013" name="Genome Biol.">
        <title>Genomic analysis reveals key aspects of prokaryotic symbiosis in the phototrophic consortium "Chlorochromatium aggregatum".</title>
        <authorList>
            <person name="Liu Z."/>
            <person name="Muller J."/>
            <person name="Li T."/>
            <person name="Alvey R.M."/>
            <person name="Vogl K."/>
            <person name="Frigaard N.U."/>
            <person name="Rockwell N.C."/>
            <person name="Boyd E.S."/>
            <person name="Tomsho L.P."/>
            <person name="Schuster S.C."/>
            <person name="Henke P."/>
            <person name="Rohde M."/>
            <person name="Overmann J."/>
            <person name="Bryant D.A."/>
        </authorList>
    </citation>
    <scope>NUCLEOTIDE SEQUENCE [LARGE SCALE GENOMIC DNA]</scope>
    <source>
        <strain evidence="1">CR</strain>
    </source>
</reference>